<dbReference type="Proteomes" id="UP000051494">
    <property type="component" value="Unassembled WGS sequence"/>
</dbReference>
<keyword evidence="1" id="KW-0812">Transmembrane</keyword>
<feature type="transmembrane region" description="Helical" evidence="1">
    <location>
        <begin position="57"/>
        <end position="76"/>
    </location>
</feature>
<dbReference type="AlphaFoldDB" id="A0A0Q9YCQ9"/>
<evidence type="ECO:0000313" key="4">
    <source>
        <dbReference type="Proteomes" id="UP000051494"/>
    </source>
</evidence>
<feature type="transmembrane region" description="Helical" evidence="1">
    <location>
        <begin position="12"/>
        <end position="36"/>
    </location>
</feature>
<dbReference type="EMBL" id="LKHV02000001">
    <property type="protein sequence ID" value="MCS5708115.1"/>
    <property type="molecule type" value="Genomic_DNA"/>
</dbReference>
<dbReference type="EMBL" id="LKHV01000007">
    <property type="protein sequence ID" value="KRG18352.1"/>
    <property type="molecule type" value="Genomic_DNA"/>
</dbReference>
<sequence length="255" mass="27999">MSFVDTANTVATGMITAAKATVVVITASLIATADFLKNLPQNFPNLMKNAWYFLKAGLNLSKAFLLLMYDTAVYLMRHLPDVFRVLYDATAYALTHIPEVLRFMKDLTVEVVKGLWSLSKFLFKNAFEITKAIIENIPNILAHAVGVMLGIVYAGFIIAGKVLNALLEVILPKASATHALTSKQVTEDLKNIESQVSADYDLGFTRSFNPLYGERFSSNSERSAVQVSNAVIATVAESVSEPLKVDGYSFRSKIC</sequence>
<keyword evidence="1" id="KW-0472">Membrane</keyword>
<evidence type="ECO:0000313" key="3">
    <source>
        <dbReference type="EMBL" id="MCS5708115.1"/>
    </source>
</evidence>
<dbReference type="STRING" id="437022.CC99x_01564"/>
<accession>A0A0Q9YCQ9</accession>
<comment type="caution">
    <text evidence="2">The sequence shown here is derived from an EMBL/GenBank/DDBJ whole genome shotgun (WGS) entry which is preliminary data.</text>
</comment>
<reference evidence="2" key="1">
    <citation type="submission" date="2015-09" db="EMBL/GenBank/DDBJ databases">
        <title>Draft Genome Sequences of Two Novel Amoeba-resistant Intranuclear Bacteria, Candidatus Berkiella cookevillensis and Candidatus Berkiella aquae.</title>
        <authorList>
            <person name="Mehari Y.T."/>
            <person name="Arivett B.A."/>
            <person name="Farone A.L."/>
            <person name="Gunderson J.H."/>
            <person name="Farone M.B."/>
        </authorList>
    </citation>
    <scope>NUCLEOTIDE SEQUENCE [LARGE SCALE GENOMIC DNA]</scope>
    <source>
        <strain evidence="2">CC99</strain>
    </source>
</reference>
<reference evidence="3" key="3">
    <citation type="submission" date="2021-06" db="EMBL/GenBank/DDBJ databases">
        <title>Genomic Description and Analysis of Intracellular Bacteria, Candidatus Berkiella cookevillensis and Candidatus Berkiella aquae.</title>
        <authorList>
            <person name="Kidane D.T."/>
            <person name="Mehari Y.T."/>
            <person name="Rice F.C."/>
            <person name="Arivett B.A."/>
            <person name="Farone A.L."/>
            <person name="Berk S.G."/>
            <person name="Farone M.B."/>
        </authorList>
    </citation>
    <scope>NUCLEOTIDE SEQUENCE</scope>
    <source>
        <strain evidence="3">CC99</strain>
    </source>
</reference>
<name>A0A0Q9YCQ9_9GAMM</name>
<reference evidence="3" key="2">
    <citation type="journal article" date="2016" name="Genome Announc.">
        <title>Draft Genome Sequences of Two Novel Amoeba-Resistant Intranuclear Bacteria, 'Candidatus Berkiella cookevillensis' and 'Candidatus Berkiella aquae'.</title>
        <authorList>
            <person name="Mehari Y.T."/>
            <person name="Arivett B.A."/>
            <person name="Farone A.L."/>
            <person name="Gunderson J.H."/>
            <person name="Farone M.B."/>
        </authorList>
    </citation>
    <scope>NUCLEOTIDE SEQUENCE</scope>
    <source>
        <strain evidence="3">CC99</strain>
    </source>
</reference>
<protein>
    <submittedName>
        <fullName evidence="2">Uncharacterized protein</fullName>
    </submittedName>
</protein>
<proteinExistence type="predicted"/>
<evidence type="ECO:0000256" key="1">
    <source>
        <dbReference type="SAM" id="Phobius"/>
    </source>
</evidence>
<keyword evidence="1" id="KW-1133">Transmembrane helix</keyword>
<gene>
    <name evidence="3" type="ORF">CC99x_004275</name>
    <name evidence="2" type="ORF">CC99x_01564</name>
</gene>
<keyword evidence="4" id="KW-1185">Reference proteome</keyword>
<organism evidence="2">
    <name type="scientific">Candidatus Berkiella cookevillensis</name>
    <dbReference type="NCBI Taxonomy" id="437022"/>
    <lineage>
        <taxon>Bacteria</taxon>
        <taxon>Pseudomonadati</taxon>
        <taxon>Pseudomonadota</taxon>
        <taxon>Gammaproteobacteria</taxon>
        <taxon>Candidatus Berkiellales</taxon>
        <taxon>Candidatus Berkiellaceae</taxon>
        <taxon>Candidatus Berkiella</taxon>
    </lineage>
</organism>
<dbReference type="RefSeq" id="WP_057624655.1">
    <property type="nucleotide sequence ID" value="NZ_LKHV02000001.1"/>
</dbReference>
<feature type="transmembrane region" description="Helical" evidence="1">
    <location>
        <begin position="140"/>
        <end position="163"/>
    </location>
</feature>
<evidence type="ECO:0000313" key="2">
    <source>
        <dbReference type="EMBL" id="KRG18352.1"/>
    </source>
</evidence>